<accession>A0A1D2A409</accession>
<evidence type="ECO:0000256" key="1">
    <source>
        <dbReference type="SAM" id="MobiDB-lite"/>
    </source>
</evidence>
<name>A0A1D2A409_AUXPR</name>
<feature type="compositionally biased region" description="Low complexity" evidence="1">
    <location>
        <begin position="394"/>
        <end position="406"/>
    </location>
</feature>
<feature type="compositionally biased region" description="Gly residues" evidence="1">
    <location>
        <begin position="376"/>
        <end position="393"/>
    </location>
</feature>
<evidence type="ECO:0000313" key="2">
    <source>
        <dbReference type="EMBL" id="JAT73966.1"/>
    </source>
</evidence>
<dbReference type="CDD" id="cd14688">
    <property type="entry name" value="bZIP_YAP"/>
    <property type="match status" value="1"/>
</dbReference>
<feature type="region of interest" description="Disordered" evidence="1">
    <location>
        <begin position="157"/>
        <end position="216"/>
    </location>
</feature>
<dbReference type="AlphaFoldDB" id="A0A1D2A409"/>
<feature type="region of interest" description="Disordered" evidence="1">
    <location>
        <begin position="20"/>
        <end position="53"/>
    </location>
</feature>
<sequence>MHMTPSASLENLLAGLGPERWGSTQVPEFSGIAVGGPLPPFPPPGPMEADDDPVWVKMEPVPSPVPPALPAAHNLLQQTLRMQADSGAMAWDPSVAPAATAPRGPGSTSLNPQQLEFAALLRQAGMTGLTEDDIRHLYTVSEGYALQAASTGQPLPLVGAPPPMVPVHAPGAPGAGTTSASTSASLASGSGGRTPPDAGAPEGGAKRRGRRPADTAQLTTKQLRAREAQKRFRDKQKSRMAETEGTVAELAAELRATQLSTEAAGRKQALLERLLEYKDEQVEALELHKRLDPPPGIIIPADIMDILRSRTVPGIYTPEMLLRYAPVGYREHLDERGYVKEAPPFDKVCEDWQQVVAALRRLLDGANLARRMPGAEGSGRGGGPGAAPGGGSHSGAPLGAQPAGPARDPPHISELQSDSGAASRASATSSATSGDTAASATGEAAPLGGTPAASTGDARPHLDSTDPRAALLWDTVAETLVQAAGQAPGAADADSRLAVREGVVIQHGADAYHFSREAYRGAGVLLRRLGLLVWQQAVLFPDNAMRMQAVRGDLGVPDAQENQDVGTWRAILQRLCLRPEQLRGIVAAHREFLVQEQEILRQRAEFMAVLREVGPNSERARGKSQTSYVPTMTAALEATQGLMRGIQAEHAASTALLGAILRWLDFPVQKGLLFTLSWPYMPQGNIIGTCAALEIGLSLEEYVSMPLPPLTEDCYAMRAMTGRAELATQGPGSLEELEGGPD</sequence>
<evidence type="ECO:0008006" key="3">
    <source>
        <dbReference type="Google" id="ProtNLM"/>
    </source>
</evidence>
<feature type="compositionally biased region" description="Low complexity" evidence="1">
    <location>
        <begin position="166"/>
        <end position="188"/>
    </location>
</feature>
<gene>
    <name evidence="2" type="ORF">g.36351</name>
</gene>
<feature type="region of interest" description="Disordered" evidence="1">
    <location>
        <begin position="371"/>
        <end position="465"/>
    </location>
</feature>
<proteinExistence type="predicted"/>
<protein>
    <recommendedName>
        <fullName evidence="3">BZIP domain-containing protein</fullName>
    </recommendedName>
</protein>
<feature type="compositionally biased region" description="Low complexity" evidence="1">
    <location>
        <begin position="417"/>
        <end position="445"/>
    </location>
</feature>
<dbReference type="EMBL" id="GDKF01004656">
    <property type="protein sequence ID" value="JAT73966.1"/>
    <property type="molecule type" value="Transcribed_RNA"/>
</dbReference>
<dbReference type="InterPro" id="IPR036361">
    <property type="entry name" value="SAP_dom_sf"/>
</dbReference>
<organism evidence="2">
    <name type="scientific">Auxenochlorella protothecoides</name>
    <name type="common">Green microalga</name>
    <name type="synonym">Chlorella protothecoides</name>
    <dbReference type="NCBI Taxonomy" id="3075"/>
    <lineage>
        <taxon>Eukaryota</taxon>
        <taxon>Viridiplantae</taxon>
        <taxon>Chlorophyta</taxon>
        <taxon>core chlorophytes</taxon>
        <taxon>Trebouxiophyceae</taxon>
        <taxon>Chlorellales</taxon>
        <taxon>Chlorellaceae</taxon>
        <taxon>Auxenochlorella</taxon>
    </lineage>
</organism>
<dbReference type="Gene3D" id="1.10.720.30">
    <property type="entry name" value="SAP domain"/>
    <property type="match status" value="1"/>
</dbReference>
<feature type="region of interest" description="Disordered" evidence="1">
    <location>
        <begin position="226"/>
        <end position="245"/>
    </location>
</feature>
<reference evidence="2" key="1">
    <citation type="submission" date="2015-08" db="EMBL/GenBank/DDBJ databases">
        <authorList>
            <person name="Babu N.S."/>
            <person name="Beckwith C.J."/>
            <person name="Beseler K.G."/>
            <person name="Brison A."/>
            <person name="Carone J.V."/>
            <person name="Caskin T.P."/>
            <person name="Diamond M."/>
            <person name="Durham M.E."/>
            <person name="Foxe J.M."/>
            <person name="Go M."/>
            <person name="Henderson B.A."/>
            <person name="Jones I.B."/>
            <person name="McGettigan J.A."/>
            <person name="Micheletti S.J."/>
            <person name="Nasrallah M.E."/>
            <person name="Ortiz D."/>
            <person name="Piller C.R."/>
            <person name="Privatt S.R."/>
            <person name="Schneider S.L."/>
            <person name="Sharp S."/>
            <person name="Smith T.C."/>
            <person name="Stanton J.D."/>
            <person name="Ullery H.E."/>
            <person name="Wilson R.J."/>
            <person name="Serrano M.G."/>
            <person name="Buck G."/>
            <person name="Lee V."/>
            <person name="Wang Y."/>
            <person name="Carvalho R."/>
            <person name="Voegtly L."/>
            <person name="Shi R."/>
            <person name="Duckworth R."/>
            <person name="Johnson A."/>
            <person name="Loviza R."/>
            <person name="Walstead R."/>
            <person name="Shah Z."/>
            <person name="Kiflezghi M."/>
            <person name="Wade K."/>
            <person name="Ball S.L."/>
            <person name="Bradley K.W."/>
            <person name="Asai D.J."/>
            <person name="Bowman C.A."/>
            <person name="Russell D.A."/>
            <person name="Pope W.H."/>
            <person name="Jacobs-Sera D."/>
            <person name="Hendrix R.W."/>
            <person name="Hatfull G.F."/>
        </authorList>
    </citation>
    <scope>NUCLEOTIDE SEQUENCE</scope>
</reference>
<feature type="compositionally biased region" description="Basic and acidic residues" evidence="1">
    <location>
        <begin position="226"/>
        <end position="242"/>
    </location>
</feature>
<feature type="compositionally biased region" description="Pro residues" evidence="1">
    <location>
        <begin position="37"/>
        <end position="46"/>
    </location>
</feature>